<evidence type="ECO:0000313" key="6">
    <source>
        <dbReference type="Proteomes" id="UP000317180"/>
    </source>
</evidence>
<dbReference type="OrthoDB" id="9796817at2"/>
<dbReference type="SUPFAM" id="SSF53850">
    <property type="entry name" value="Periplasmic binding protein-like II"/>
    <property type="match status" value="1"/>
</dbReference>
<evidence type="ECO:0000256" key="1">
    <source>
        <dbReference type="SAM" id="SignalP"/>
    </source>
</evidence>
<feature type="signal peptide" evidence="1">
    <location>
        <begin position="1"/>
        <end position="25"/>
    </location>
</feature>
<dbReference type="Gene3D" id="3.90.76.10">
    <property type="entry name" value="Dipeptide-binding Protein, Domain 1"/>
    <property type="match status" value="1"/>
</dbReference>
<dbReference type="PIRSF" id="PIRSF002741">
    <property type="entry name" value="MppA"/>
    <property type="match status" value="1"/>
</dbReference>
<sequence>MKKSWWKNGPLGVLLATAMIAGCSAQTATQTTQPDSDGTSKSNNTLVISSLIEPDTLDLHKTSWLGNENGLLYEPLLTRDTTGKIVPRLAEKYEISQDGKTWTFTLRKNTRFHSGEPVTAAAVKESFDRMLEISPVKGIAGPIEKVEAADEQTLKIHFSKPFAPFINVVISGLVSPIDAKTAKELGDGFGDKPSGTGAIQFEKRERGASLLYKKNPDFNWGPEYATNKGPLHVDNVLFRFLKDDDTRLMEFKKGTIHVLHDVPANAVAELQALPDVEIQKMMDIGIKYIAFNNQHPLFGDVRLRKAVALSVDRDPLVAVALNGFGKPIYGPLAPTIFGYSEAIENKAKQMYTRDLGQSKQLLADAGWTDSNNDGIVDKDGKPLSVELLVSQEPAFSRAAQILQSQLREAGIDLKITVQEMTTIKDRISKKSYDMALMYYGWFDADILYLIFEKSNATSRMHFTKPELDELLNKGREAASEEERIRIYEQAQEILLNESPWVPLWVNELVTATRGIKGFSLNPYTQYFILNDVTLDK</sequence>
<dbReference type="EMBL" id="RHHN01000019">
    <property type="protein sequence ID" value="RNB58024.1"/>
    <property type="molecule type" value="Genomic_DNA"/>
</dbReference>
<dbReference type="GO" id="GO:1904680">
    <property type="term" value="F:peptide transmembrane transporter activity"/>
    <property type="evidence" value="ECO:0007669"/>
    <property type="project" value="TreeGrafter"/>
</dbReference>
<evidence type="ECO:0000313" key="3">
    <source>
        <dbReference type="EMBL" id="GED26475.1"/>
    </source>
</evidence>
<dbReference type="GO" id="GO:0043190">
    <property type="term" value="C:ATP-binding cassette (ABC) transporter complex"/>
    <property type="evidence" value="ECO:0007669"/>
    <property type="project" value="InterPro"/>
</dbReference>
<keyword evidence="6" id="KW-1185">Reference proteome</keyword>
<protein>
    <submittedName>
        <fullName evidence="3 4">ABC transporter substrate-binding protein</fullName>
    </submittedName>
</protein>
<evidence type="ECO:0000313" key="4">
    <source>
        <dbReference type="EMBL" id="RNB58024.1"/>
    </source>
</evidence>
<feature type="chain" id="PRO_5038625342" evidence="1">
    <location>
        <begin position="26"/>
        <end position="536"/>
    </location>
</feature>
<dbReference type="GeneID" id="82810665"/>
<evidence type="ECO:0000259" key="2">
    <source>
        <dbReference type="Pfam" id="PF00496"/>
    </source>
</evidence>
<accession>A0A3M8B3K3</accession>
<dbReference type="EMBL" id="BJOD01000024">
    <property type="protein sequence ID" value="GED26475.1"/>
    <property type="molecule type" value="Genomic_DNA"/>
</dbReference>
<dbReference type="Gene3D" id="3.10.105.10">
    <property type="entry name" value="Dipeptide-binding Protein, Domain 3"/>
    <property type="match status" value="1"/>
</dbReference>
<dbReference type="RefSeq" id="WP_007783246.1">
    <property type="nucleotide sequence ID" value="NZ_BJOD01000024.1"/>
</dbReference>
<dbReference type="InterPro" id="IPR000914">
    <property type="entry name" value="SBP_5_dom"/>
</dbReference>
<dbReference type="Gene3D" id="3.40.190.10">
    <property type="entry name" value="Periplasmic binding protein-like II"/>
    <property type="match status" value="1"/>
</dbReference>
<dbReference type="InterPro" id="IPR039424">
    <property type="entry name" value="SBP_5"/>
</dbReference>
<feature type="domain" description="Solute-binding protein family 5" evidence="2">
    <location>
        <begin position="84"/>
        <end position="443"/>
    </location>
</feature>
<dbReference type="InterPro" id="IPR030678">
    <property type="entry name" value="Peptide/Ni-bd"/>
</dbReference>
<dbReference type="Pfam" id="PF00496">
    <property type="entry name" value="SBP_bac_5"/>
    <property type="match status" value="1"/>
</dbReference>
<dbReference type="Proteomes" id="UP000276178">
    <property type="component" value="Unassembled WGS sequence"/>
</dbReference>
<gene>
    <name evidence="3" type="ORF">BAG01nite_25770</name>
    <name evidence="4" type="ORF">EB820_06240</name>
</gene>
<dbReference type="Proteomes" id="UP000317180">
    <property type="component" value="Unassembled WGS sequence"/>
</dbReference>
<reference evidence="4 5" key="1">
    <citation type="submission" date="2018-10" db="EMBL/GenBank/DDBJ databases">
        <title>Phylogenomics of Brevibacillus.</title>
        <authorList>
            <person name="Dunlap C."/>
        </authorList>
    </citation>
    <scope>NUCLEOTIDE SEQUENCE [LARGE SCALE GENOMIC DNA]</scope>
    <source>
        <strain evidence="4 5">NRRL NRS 1219</strain>
    </source>
</reference>
<dbReference type="CDD" id="cd08492">
    <property type="entry name" value="PBP2_NikA_DppA_OppA_like_15"/>
    <property type="match status" value="1"/>
</dbReference>
<evidence type="ECO:0000313" key="5">
    <source>
        <dbReference type="Proteomes" id="UP000276178"/>
    </source>
</evidence>
<dbReference type="PANTHER" id="PTHR30290">
    <property type="entry name" value="PERIPLASMIC BINDING COMPONENT OF ABC TRANSPORTER"/>
    <property type="match status" value="1"/>
</dbReference>
<keyword evidence="1" id="KW-0732">Signal</keyword>
<proteinExistence type="predicted"/>
<reference evidence="3 6" key="2">
    <citation type="submission" date="2019-06" db="EMBL/GenBank/DDBJ databases">
        <title>Whole genome shotgun sequence of Brevibacillus agri NBRC 15538.</title>
        <authorList>
            <person name="Hosoyama A."/>
            <person name="Uohara A."/>
            <person name="Ohji S."/>
            <person name="Ichikawa N."/>
        </authorList>
    </citation>
    <scope>NUCLEOTIDE SEQUENCE [LARGE SCALE GENOMIC DNA]</scope>
    <source>
        <strain evidence="3 6">NBRC 15538</strain>
    </source>
</reference>
<name>A0A3M8B3K3_9BACL</name>
<dbReference type="GO" id="GO:0042597">
    <property type="term" value="C:periplasmic space"/>
    <property type="evidence" value="ECO:0007669"/>
    <property type="project" value="UniProtKB-ARBA"/>
</dbReference>
<dbReference type="AlphaFoldDB" id="A0A3M8B3K3"/>
<dbReference type="GO" id="GO:0015833">
    <property type="term" value="P:peptide transport"/>
    <property type="evidence" value="ECO:0007669"/>
    <property type="project" value="TreeGrafter"/>
</dbReference>
<dbReference type="PROSITE" id="PS51257">
    <property type="entry name" value="PROKAR_LIPOPROTEIN"/>
    <property type="match status" value="1"/>
</dbReference>
<organism evidence="4 5">
    <name type="scientific">Brevibacillus agri</name>
    <dbReference type="NCBI Taxonomy" id="51101"/>
    <lineage>
        <taxon>Bacteria</taxon>
        <taxon>Bacillati</taxon>
        <taxon>Bacillota</taxon>
        <taxon>Bacilli</taxon>
        <taxon>Bacillales</taxon>
        <taxon>Paenibacillaceae</taxon>
        <taxon>Brevibacillus</taxon>
    </lineage>
</organism>
<comment type="caution">
    <text evidence="4">The sequence shown here is derived from an EMBL/GenBank/DDBJ whole genome shotgun (WGS) entry which is preliminary data.</text>
</comment>